<dbReference type="Pfam" id="PF00078">
    <property type="entry name" value="RVT_1"/>
    <property type="match status" value="1"/>
</dbReference>
<dbReference type="PANTHER" id="PTHR33050">
    <property type="entry name" value="REVERSE TRANSCRIPTASE DOMAIN-CONTAINING PROTEIN"/>
    <property type="match status" value="1"/>
</dbReference>
<evidence type="ECO:0000256" key="1">
    <source>
        <dbReference type="SAM" id="MobiDB-lite"/>
    </source>
</evidence>
<dbReference type="AlphaFoldDB" id="A0A1Y1ISY2"/>
<dbReference type="InterPro" id="IPR052055">
    <property type="entry name" value="Hepadnavirus_pol/RT"/>
</dbReference>
<feature type="compositionally biased region" description="Low complexity" evidence="1">
    <location>
        <begin position="328"/>
        <end position="349"/>
    </location>
</feature>
<feature type="region of interest" description="Disordered" evidence="1">
    <location>
        <begin position="315"/>
        <end position="392"/>
    </location>
</feature>
<keyword evidence="3" id="KW-0808">Transferase</keyword>
<accession>A0A1Y1ISY2</accession>
<dbReference type="InterPro" id="IPR043128">
    <property type="entry name" value="Rev_trsase/Diguanyl_cyclase"/>
</dbReference>
<dbReference type="Gene3D" id="3.10.10.10">
    <property type="entry name" value="HIV Type 1 Reverse Transcriptase, subunit A, domain 1"/>
    <property type="match status" value="1"/>
</dbReference>
<evidence type="ECO:0000259" key="2">
    <source>
        <dbReference type="Pfam" id="PF00078"/>
    </source>
</evidence>
<dbReference type="InterPro" id="IPR043502">
    <property type="entry name" value="DNA/RNA_pol_sf"/>
</dbReference>
<evidence type="ECO:0000313" key="3">
    <source>
        <dbReference type="EMBL" id="GAQ93182.1"/>
    </source>
</evidence>
<organism evidence="3 4">
    <name type="scientific">Klebsormidium nitens</name>
    <name type="common">Green alga</name>
    <name type="synonym">Ulothrix nitens</name>
    <dbReference type="NCBI Taxonomy" id="105231"/>
    <lineage>
        <taxon>Eukaryota</taxon>
        <taxon>Viridiplantae</taxon>
        <taxon>Streptophyta</taxon>
        <taxon>Klebsormidiophyceae</taxon>
        <taxon>Klebsormidiales</taxon>
        <taxon>Klebsormidiaceae</taxon>
        <taxon>Klebsormidium</taxon>
    </lineage>
</organism>
<feature type="compositionally biased region" description="Basic and acidic residues" evidence="1">
    <location>
        <begin position="365"/>
        <end position="374"/>
    </location>
</feature>
<feature type="compositionally biased region" description="Polar residues" evidence="1">
    <location>
        <begin position="375"/>
        <end position="389"/>
    </location>
</feature>
<gene>
    <name evidence="3" type="ORF">KFL_013470010</name>
</gene>
<keyword evidence="3" id="KW-0695">RNA-directed DNA polymerase</keyword>
<dbReference type="PANTHER" id="PTHR33050:SF7">
    <property type="entry name" value="RIBONUCLEASE H"/>
    <property type="match status" value="1"/>
</dbReference>
<dbReference type="InterPro" id="IPR000477">
    <property type="entry name" value="RT_dom"/>
</dbReference>
<feature type="compositionally biased region" description="Gly residues" evidence="1">
    <location>
        <begin position="350"/>
        <end position="361"/>
    </location>
</feature>
<dbReference type="Proteomes" id="UP000054558">
    <property type="component" value="Unassembled WGS sequence"/>
</dbReference>
<feature type="region of interest" description="Disordered" evidence="1">
    <location>
        <begin position="405"/>
        <end position="434"/>
    </location>
</feature>
<dbReference type="SUPFAM" id="SSF56672">
    <property type="entry name" value="DNA/RNA polymerases"/>
    <property type="match status" value="1"/>
</dbReference>
<dbReference type="Gene3D" id="3.30.70.270">
    <property type="match status" value="1"/>
</dbReference>
<dbReference type="GO" id="GO:0003964">
    <property type="term" value="F:RNA-directed DNA polymerase activity"/>
    <property type="evidence" value="ECO:0007669"/>
    <property type="project" value="UniProtKB-KW"/>
</dbReference>
<proteinExistence type="predicted"/>
<dbReference type="EMBL" id="DF238296">
    <property type="protein sequence ID" value="GAQ93182.1"/>
    <property type="molecule type" value="Genomic_DNA"/>
</dbReference>
<dbReference type="OrthoDB" id="538944at2759"/>
<reference evidence="3 4" key="1">
    <citation type="journal article" date="2014" name="Nat. Commun.">
        <title>Klebsormidium flaccidum genome reveals primary factors for plant terrestrial adaptation.</title>
        <authorList>
            <person name="Hori K."/>
            <person name="Maruyama F."/>
            <person name="Fujisawa T."/>
            <person name="Togashi T."/>
            <person name="Yamamoto N."/>
            <person name="Seo M."/>
            <person name="Sato S."/>
            <person name="Yamada T."/>
            <person name="Mori H."/>
            <person name="Tajima N."/>
            <person name="Moriyama T."/>
            <person name="Ikeuchi M."/>
            <person name="Watanabe M."/>
            <person name="Wada H."/>
            <person name="Kobayashi K."/>
            <person name="Saito M."/>
            <person name="Masuda T."/>
            <person name="Sasaki-Sekimoto Y."/>
            <person name="Mashiguchi K."/>
            <person name="Awai K."/>
            <person name="Shimojima M."/>
            <person name="Masuda S."/>
            <person name="Iwai M."/>
            <person name="Nobusawa T."/>
            <person name="Narise T."/>
            <person name="Kondo S."/>
            <person name="Saito H."/>
            <person name="Sato R."/>
            <person name="Murakawa M."/>
            <person name="Ihara Y."/>
            <person name="Oshima-Yamada Y."/>
            <person name="Ohtaka K."/>
            <person name="Satoh M."/>
            <person name="Sonobe K."/>
            <person name="Ishii M."/>
            <person name="Ohtani R."/>
            <person name="Kanamori-Sato M."/>
            <person name="Honoki R."/>
            <person name="Miyazaki D."/>
            <person name="Mochizuki H."/>
            <person name="Umetsu J."/>
            <person name="Higashi K."/>
            <person name="Shibata D."/>
            <person name="Kamiya Y."/>
            <person name="Sato N."/>
            <person name="Nakamura Y."/>
            <person name="Tabata S."/>
            <person name="Ida S."/>
            <person name="Kurokawa K."/>
            <person name="Ohta H."/>
        </authorList>
    </citation>
    <scope>NUCLEOTIDE SEQUENCE [LARGE SCALE GENOMIC DNA]</scope>
    <source>
        <strain evidence="3 4">NIES-2285</strain>
    </source>
</reference>
<name>A0A1Y1ISY2_KLENI</name>
<keyword evidence="3" id="KW-0548">Nucleotidyltransferase</keyword>
<sequence length="1201" mass="132068">MERELETLIAIKGLPWLVGKDFQVMYEGRPVLTILSELHPNGTFSGVDEGGNRYPGTIAPADLRIGRGTRLNNDPVIEALREYKLEWEQYTVAIPGFGAFPAPPPPQQGFRPEGQAARFGVHPQAPGFPQAGQGQPEVRPPQVQIPQQNYAFGMNLEQTPAAMAAQTPAMRILQGGLNNPFHPASTARLEKTIRQLVSKGTLETHLTSVLREINPKLPAWSTKAAYLFDIYQEPDSQVAHLLSAVYLYATRLNYVSPDLEWLANAFVAERKMKIEQAGDSTTWTAETRATLEAEIRHAFFESKAKADTLLGKGVVRPLFDPDKPPRRNNGNNNQGNWNQGNWNAPPGGRQNFGGGQGGGRARFGRGFEGDRENQGDQGAGQNRGNSGSSPMAPAEIALSEAEPCGLDAEQDSSEQREAAHDPSVVEPHSDSTGDVELSFESAADEIDLDADPLTSAGSPSDASKWDFEFFSSRFTPRVAAAVDAEQLARDLKSLLTEIEAGPEFSVMTEEELSAWLKSVEEKVPPVESFVAGSFGRHLRAWEELLKDSTRPASKTVLSWLRNGIKPSFVGTAQCDPKKLERVRLMLRRTIGEAKVGEWLSGEVPHPVEFPNHRSFYENAEFGIKTVGEMLVNGSVALFAPGERKPKVVNPLGVVNLPKGRLVLDAGYVNAFSKPHPFKYETLRDILTFLGANGFFSTWDFKAGYYHALIHPRFRTYFGFRIGKAYFQYNAMCFGWSEACYAYTLLTQEAAKELRVRGIPVSSYLDDGLTANQSFALCLWLVVVIIRFLTLLGAVFSLPKCQFWPSKTGDWLGFVVDTQAEQFRVSEAKLTKVKAVLTELLNAADVSPRLLAKVAGKIIAMGPAVLPASLFSRPLFQAMQGRISWDEVFPTPLAAKTAAKLFLERLDDWNGRRWFPRRVLIEAASDASDFGFGGSLYIAGSPPFHVAGSLTEAEVKQSSTAREMVGFLRVLQQAVLHHRPLLSGAAVLLIGDNQGAVAAVNSMRSSAPDVNGVLQEIFTLCSEGDFDVLAQWKPRAELAVEDALSRVPDASDWGLAPAVLKAAVSLFGQPDVDLFASDTWHVAERFVTPRYMPGCCAVDALRTDWRTLVEQGETAWIFPPVRALPSVIQSIRNFRTDAILVVPEATTTNWWLELMHLGSDASMAGPLEIERSTDACIPSRRVPAGTVNPALYKLRVFKINWK</sequence>
<dbReference type="STRING" id="105231.A0A1Y1ISY2"/>
<protein>
    <submittedName>
        <fullName evidence="3">Reverse transcriptase</fullName>
    </submittedName>
</protein>
<keyword evidence="4" id="KW-1185">Reference proteome</keyword>
<feature type="domain" description="Reverse transcriptase" evidence="2">
    <location>
        <begin position="686"/>
        <end position="814"/>
    </location>
</feature>
<evidence type="ECO:0000313" key="4">
    <source>
        <dbReference type="Proteomes" id="UP000054558"/>
    </source>
</evidence>